<name>A0A8A2VE42_9EURY</name>
<accession>A0A8A2VE42</accession>
<proteinExistence type="predicted"/>
<evidence type="ECO:0000313" key="3">
    <source>
        <dbReference type="Proteomes" id="UP000663203"/>
    </source>
</evidence>
<dbReference type="InterPro" id="IPR040624">
    <property type="entry name" value="HalOD1"/>
</dbReference>
<feature type="domain" description="Halobacterial output" evidence="1">
    <location>
        <begin position="30"/>
        <end position="98"/>
    </location>
</feature>
<sequence>MSERGTPIKRADSSGEHTVLYTTELASANETTPVCAVVSAVATVEGTDPVELPPLYDAIDPDSLNQLFASGSECVNRISFDYAGYSIVVEATGTVQVRSV</sequence>
<organism evidence="2 3">
    <name type="scientific">Haloterrigena alkaliphila</name>
    <dbReference type="NCBI Taxonomy" id="2816475"/>
    <lineage>
        <taxon>Archaea</taxon>
        <taxon>Methanobacteriati</taxon>
        <taxon>Methanobacteriota</taxon>
        <taxon>Stenosarchaea group</taxon>
        <taxon>Halobacteria</taxon>
        <taxon>Halobacteriales</taxon>
        <taxon>Natrialbaceae</taxon>
        <taxon>Haloterrigena</taxon>
    </lineage>
</organism>
<reference evidence="2 3" key="1">
    <citation type="submission" date="2021-03" db="EMBL/GenBank/DDBJ databases">
        <title>Haloterrigena longa sp. nov. and Haloterrigena limicola sp. nov., extremely halophilic archaea isolated from a salt lake.</title>
        <authorList>
            <person name="Henglin C."/>
        </authorList>
    </citation>
    <scope>NUCLEOTIDE SEQUENCE [LARGE SCALE GENOMIC DNA]</scope>
    <source>
        <strain evidence="2 3">KZCA68</strain>
    </source>
</reference>
<dbReference type="AlphaFoldDB" id="A0A8A2VE42"/>
<evidence type="ECO:0000313" key="2">
    <source>
        <dbReference type="EMBL" id="QSW98980.1"/>
    </source>
</evidence>
<keyword evidence="3" id="KW-1185">Reference proteome</keyword>
<dbReference type="GeneID" id="63188958"/>
<dbReference type="RefSeq" id="WP_207288588.1">
    <property type="nucleotide sequence ID" value="NZ_CP071462.1"/>
</dbReference>
<dbReference type="EMBL" id="CP071462">
    <property type="protein sequence ID" value="QSW98980.1"/>
    <property type="molecule type" value="Genomic_DNA"/>
</dbReference>
<protein>
    <recommendedName>
        <fullName evidence="1">Halobacterial output domain-containing protein</fullName>
    </recommendedName>
</protein>
<gene>
    <name evidence="2" type="ORF">J0X25_16595</name>
</gene>
<dbReference type="KEGG" id="hakz:J0X25_16595"/>
<dbReference type="Proteomes" id="UP000663203">
    <property type="component" value="Chromosome"/>
</dbReference>
<dbReference type="Pfam" id="PF18545">
    <property type="entry name" value="HalOD1"/>
    <property type="match status" value="1"/>
</dbReference>
<evidence type="ECO:0000259" key="1">
    <source>
        <dbReference type="Pfam" id="PF18545"/>
    </source>
</evidence>